<dbReference type="GO" id="GO:0003964">
    <property type="term" value="F:RNA-directed DNA polymerase activity"/>
    <property type="evidence" value="ECO:0007669"/>
    <property type="project" value="UniProtKB-KW"/>
</dbReference>
<dbReference type="PANTHER" id="PTHR34047:SF8">
    <property type="entry name" value="PROTEIN YKFC"/>
    <property type="match status" value="1"/>
</dbReference>
<keyword evidence="3 11" id="KW-0548">Nucleotidyltransferase</keyword>
<dbReference type="PANTHER" id="PTHR34047">
    <property type="entry name" value="NUCLEAR INTRON MATURASE 1, MITOCHONDRIAL-RELATED"/>
    <property type="match status" value="1"/>
</dbReference>
<dbReference type="GO" id="GO:0046872">
    <property type="term" value="F:metal ion binding"/>
    <property type="evidence" value="ECO:0007669"/>
    <property type="project" value="UniProtKB-KW"/>
</dbReference>
<dbReference type="Gene3D" id="3.30.70.270">
    <property type="match status" value="1"/>
</dbReference>
<evidence type="ECO:0000313" key="12">
    <source>
        <dbReference type="Proteomes" id="UP001139179"/>
    </source>
</evidence>
<keyword evidence="6 11" id="KW-0695">RNA-directed DNA polymerase</keyword>
<dbReference type="InterPro" id="IPR043502">
    <property type="entry name" value="DNA/RNA_pol_sf"/>
</dbReference>
<evidence type="ECO:0000256" key="6">
    <source>
        <dbReference type="ARBA" id="ARBA00022918"/>
    </source>
</evidence>
<evidence type="ECO:0000313" key="11">
    <source>
        <dbReference type="EMBL" id="MCM3716699.1"/>
    </source>
</evidence>
<keyword evidence="4" id="KW-0479">Metal-binding</keyword>
<dbReference type="InterPro" id="IPR013597">
    <property type="entry name" value="Mat_intron_G2"/>
</dbReference>
<evidence type="ECO:0000256" key="1">
    <source>
        <dbReference type="ARBA" id="ARBA00012493"/>
    </source>
</evidence>
<dbReference type="Pfam" id="PF00078">
    <property type="entry name" value="RVT_1"/>
    <property type="match status" value="1"/>
</dbReference>
<dbReference type="NCBIfam" id="TIGR04416">
    <property type="entry name" value="group_II_RT_mat"/>
    <property type="match status" value="1"/>
</dbReference>
<evidence type="ECO:0000256" key="3">
    <source>
        <dbReference type="ARBA" id="ARBA00022695"/>
    </source>
</evidence>
<dbReference type="Proteomes" id="UP001139179">
    <property type="component" value="Unassembled WGS sequence"/>
</dbReference>
<comment type="similarity">
    <text evidence="8">Belongs to the bacterial reverse transcriptase family.</text>
</comment>
<evidence type="ECO:0000256" key="7">
    <source>
        <dbReference type="ARBA" id="ARBA00023118"/>
    </source>
</evidence>
<proteinExistence type="inferred from homology"/>
<evidence type="ECO:0000256" key="5">
    <source>
        <dbReference type="ARBA" id="ARBA00022842"/>
    </source>
</evidence>
<dbReference type="AlphaFoldDB" id="A0A9X2DTH0"/>
<dbReference type="EMBL" id="JAMBOL010000061">
    <property type="protein sequence ID" value="MCM3716699.1"/>
    <property type="molecule type" value="Genomic_DNA"/>
</dbReference>
<evidence type="ECO:0000256" key="2">
    <source>
        <dbReference type="ARBA" id="ARBA00022679"/>
    </source>
</evidence>
<dbReference type="SUPFAM" id="SSF56672">
    <property type="entry name" value="DNA/RNA polymerases"/>
    <property type="match status" value="1"/>
</dbReference>
<sequence>MLDQILSRENLLQALKRVESNKGSPGIDGMTTESVRSYLMENWDSLRKEIMEGTYRPQPVRRVDIPKPSGGVRKLGIPTVVDRLIQQAIAQVLSKKVDATFSSNSYGFRPGKRGHDGVRKARGYVREGYGWVVDLDLLKFFDRVHHDRLMRRLSQVTQDKQVLRLIRRYLQAGIMEDGLVQPSTEGTPQGGPLSPLLSNIVLDEWDQELEKRGYRFVRYADDCQIYVKSRRAAKQTLEKMTTFVEEKLHLKVNREKSAWGRPWDRTFLGFTFTRHRKDPKIRISKESVRRCKDRIRHLTSRRQSIHMEERIRRLNRFITGWMGYYQLVETPSFLEKLDSWVRRRLRMIRWKEWKTTRTRQRKLVSLGASRGKAWEWANTRKAYWRVARSPILQKTLDSTYWKGQGLKSVLERYETLRQT</sequence>
<dbReference type="InterPro" id="IPR051083">
    <property type="entry name" value="GrpII_Intron_Splice-Mob/Def"/>
</dbReference>
<protein>
    <recommendedName>
        <fullName evidence="1">RNA-directed DNA polymerase</fullName>
        <ecNumber evidence="1">2.7.7.49</ecNumber>
    </recommendedName>
</protein>
<gene>
    <name evidence="11" type="primary">ltrA</name>
    <name evidence="11" type="ORF">M3202_21920</name>
</gene>
<dbReference type="RefSeq" id="WP_251225343.1">
    <property type="nucleotide sequence ID" value="NZ_JAMBOL010000061.1"/>
</dbReference>
<dbReference type="InterPro" id="IPR000477">
    <property type="entry name" value="RT_dom"/>
</dbReference>
<comment type="caution">
    <text evidence="11">The sequence shown here is derived from an EMBL/GenBank/DDBJ whole genome shotgun (WGS) entry which is preliminary data.</text>
</comment>
<dbReference type="PROSITE" id="PS50878">
    <property type="entry name" value="RT_POL"/>
    <property type="match status" value="1"/>
</dbReference>
<dbReference type="InterPro" id="IPR000123">
    <property type="entry name" value="Reverse_transcriptase_msDNA"/>
</dbReference>
<dbReference type="CDD" id="cd01651">
    <property type="entry name" value="RT_G2_intron"/>
    <property type="match status" value="1"/>
</dbReference>
<comment type="catalytic activity">
    <reaction evidence="9">
        <text>DNA(n) + a 2'-deoxyribonucleoside 5'-triphosphate = DNA(n+1) + diphosphate</text>
        <dbReference type="Rhea" id="RHEA:22508"/>
        <dbReference type="Rhea" id="RHEA-COMP:17339"/>
        <dbReference type="Rhea" id="RHEA-COMP:17340"/>
        <dbReference type="ChEBI" id="CHEBI:33019"/>
        <dbReference type="ChEBI" id="CHEBI:61560"/>
        <dbReference type="ChEBI" id="CHEBI:173112"/>
        <dbReference type="EC" id="2.7.7.49"/>
    </reaction>
</comment>
<feature type="domain" description="Reverse transcriptase" evidence="10">
    <location>
        <begin position="46"/>
        <end position="272"/>
    </location>
</feature>
<keyword evidence="12" id="KW-1185">Reference proteome</keyword>
<dbReference type="InterPro" id="IPR030931">
    <property type="entry name" value="Group_II_RT_mat"/>
</dbReference>
<organism evidence="11 12">
    <name type="scientific">Halalkalibacter oceani</name>
    <dbReference type="NCBI Taxonomy" id="1653776"/>
    <lineage>
        <taxon>Bacteria</taxon>
        <taxon>Bacillati</taxon>
        <taxon>Bacillota</taxon>
        <taxon>Bacilli</taxon>
        <taxon>Bacillales</taxon>
        <taxon>Bacillaceae</taxon>
        <taxon>Halalkalibacter</taxon>
    </lineage>
</organism>
<evidence type="ECO:0000259" key="10">
    <source>
        <dbReference type="PROSITE" id="PS50878"/>
    </source>
</evidence>
<name>A0A9X2DTH0_9BACI</name>
<evidence type="ECO:0000256" key="8">
    <source>
        <dbReference type="ARBA" id="ARBA00034120"/>
    </source>
</evidence>
<dbReference type="GO" id="GO:0003723">
    <property type="term" value="F:RNA binding"/>
    <property type="evidence" value="ECO:0007669"/>
    <property type="project" value="InterPro"/>
</dbReference>
<evidence type="ECO:0000256" key="9">
    <source>
        <dbReference type="ARBA" id="ARBA00048173"/>
    </source>
</evidence>
<evidence type="ECO:0000256" key="4">
    <source>
        <dbReference type="ARBA" id="ARBA00022723"/>
    </source>
</evidence>
<dbReference type="Pfam" id="PF08388">
    <property type="entry name" value="GIIM"/>
    <property type="match status" value="1"/>
</dbReference>
<keyword evidence="5" id="KW-0460">Magnesium</keyword>
<reference evidence="11" key="1">
    <citation type="submission" date="2022-05" db="EMBL/GenBank/DDBJ databases">
        <title>Comparative Genomics of Spacecraft Associated Microbes.</title>
        <authorList>
            <person name="Tran M.T."/>
            <person name="Wright A."/>
            <person name="Seuylemezian A."/>
            <person name="Eisen J."/>
            <person name="Coil D."/>
        </authorList>
    </citation>
    <scope>NUCLEOTIDE SEQUENCE</scope>
    <source>
        <strain evidence="11">214.1.1</strain>
    </source>
</reference>
<dbReference type="GO" id="GO:0051607">
    <property type="term" value="P:defense response to virus"/>
    <property type="evidence" value="ECO:0007669"/>
    <property type="project" value="UniProtKB-KW"/>
</dbReference>
<keyword evidence="7" id="KW-0051">Antiviral defense</keyword>
<dbReference type="PRINTS" id="PR00866">
    <property type="entry name" value="RNADNAPOLMS"/>
</dbReference>
<dbReference type="EC" id="2.7.7.49" evidence="1"/>
<dbReference type="InterPro" id="IPR043128">
    <property type="entry name" value="Rev_trsase/Diguanyl_cyclase"/>
</dbReference>
<keyword evidence="2 11" id="KW-0808">Transferase</keyword>
<accession>A0A9X2DTH0</accession>